<evidence type="ECO:0000313" key="1">
    <source>
        <dbReference type="EMBL" id="EZG43367.1"/>
    </source>
</evidence>
<accession>A0A023AXK2</accession>
<reference evidence="1" key="1">
    <citation type="submission" date="2013-12" db="EMBL/GenBank/DDBJ databases">
        <authorList>
            <person name="Omoto C.K."/>
            <person name="Sibley D."/>
            <person name="Venepally P."/>
            <person name="Hadjithomas M."/>
            <person name="Karamycheva S."/>
            <person name="Brunk B."/>
            <person name="Roos D."/>
            <person name="Caler E."/>
            <person name="Lorenzi H."/>
        </authorList>
    </citation>
    <scope>NUCLEOTIDE SEQUENCE</scope>
</reference>
<keyword evidence="2" id="KW-1185">Reference proteome</keyword>
<organism evidence="1 2">
    <name type="scientific">Gregarina niphandrodes</name>
    <name type="common">Septate eugregarine</name>
    <dbReference type="NCBI Taxonomy" id="110365"/>
    <lineage>
        <taxon>Eukaryota</taxon>
        <taxon>Sar</taxon>
        <taxon>Alveolata</taxon>
        <taxon>Apicomplexa</taxon>
        <taxon>Conoidasida</taxon>
        <taxon>Gregarinasina</taxon>
        <taxon>Eugregarinorida</taxon>
        <taxon>Gregarinidae</taxon>
        <taxon>Gregarina</taxon>
    </lineage>
</organism>
<dbReference type="VEuPathDB" id="CryptoDB:GNI_175420"/>
<sequence length="116" mass="13281">MVIGPEAARELANYPRRFDCSGACSNCTRQSFEHFKEHDCTCAFGYIACQSYERGITYLHEEEIQTVSRAAGVDVKMEELLRQIPELGEKHKLVKYCLHACYDTPEDDIAPNHHKD</sequence>
<dbReference type="RefSeq" id="XP_011134653.1">
    <property type="nucleotide sequence ID" value="XM_011136351.1"/>
</dbReference>
<protein>
    <submittedName>
        <fullName evidence="1">Uncharacterized protein</fullName>
    </submittedName>
</protein>
<proteinExistence type="predicted"/>
<dbReference type="AlphaFoldDB" id="A0A023AXK2"/>
<evidence type="ECO:0000313" key="2">
    <source>
        <dbReference type="Proteomes" id="UP000019763"/>
    </source>
</evidence>
<dbReference type="EMBL" id="AFNH02001320">
    <property type="protein sequence ID" value="EZG43367.1"/>
    <property type="molecule type" value="Genomic_DNA"/>
</dbReference>
<name>A0A023AXK2_GRENI</name>
<comment type="caution">
    <text evidence="1">The sequence shown here is derived from an EMBL/GenBank/DDBJ whole genome shotgun (WGS) entry which is preliminary data.</text>
</comment>
<dbReference type="Proteomes" id="UP000019763">
    <property type="component" value="Unassembled WGS sequence"/>
</dbReference>
<dbReference type="GeneID" id="22915943"/>
<gene>
    <name evidence="1" type="ORF">GNI_175420</name>
</gene>